<gene>
    <name evidence="2" type="ORF">ES288_A06G158300v1</name>
</gene>
<organism evidence="2 3">
    <name type="scientific">Gossypium darwinii</name>
    <name type="common">Darwin's cotton</name>
    <name type="synonym">Gossypium barbadense var. darwinii</name>
    <dbReference type="NCBI Taxonomy" id="34276"/>
    <lineage>
        <taxon>Eukaryota</taxon>
        <taxon>Viridiplantae</taxon>
        <taxon>Streptophyta</taxon>
        <taxon>Embryophyta</taxon>
        <taxon>Tracheophyta</taxon>
        <taxon>Spermatophyta</taxon>
        <taxon>Magnoliopsida</taxon>
        <taxon>eudicotyledons</taxon>
        <taxon>Gunneridae</taxon>
        <taxon>Pentapetalae</taxon>
        <taxon>rosids</taxon>
        <taxon>malvids</taxon>
        <taxon>Malvales</taxon>
        <taxon>Malvaceae</taxon>
        <taxon>Malvoideae</taxon>
        <taxon>Gossypium</taxon>
    </lineage>
</organism>
<dbReference type="FunFam" id="3.80.10.10:FF:000452">
    <property type="entry name" value="Probable LRR receptor-like serine/threonine-protein kinase RFK1"/>
    <property type="match status" value="1"/>
</dbReference>
<dbReference type="PANTHER" id="PTHR48006:SF66">
    <property type="entry name" value="PROTEIN KINASE DOMAIN-CONTAINING PROTEIN"/>
    <property type="match status" value="1"/>
</dbReference>
<protein>
    <recommendedName>
        <fullName evidence="4">Leucine-rich repeat-containing N-terminal plant-type domain-containing protein</fullName>
    </recommendedName>
</protein>
<sequence length="407" mass="45746">MKSFFLNCQSYLLNINIDYNPAKRVAEGSVNRKEAGSDMLGSMFRSGMVVFIIMLMWRELAVEVEAQARKLAADEVKALHEIARELGKRDWDFTKDPCSTHSGWIHTETDPMNLYNSTLICNCSFPGDVCHVDSIFLKGQDLPSVLPPSLVKLPYIRQVDFSRNYLSGTIPPAWTSTKLEVLSASINRLSGPIPKYLGNITTLRVLSLESNMFFGPIPPRLGNLVNLEKLISDMTNSEKMKSWSNGGTEFSYVDTDLIFFVGDYSVLNANYLTGELPQALTQLTKLTEFRIGSNNFIGRIPNIYGNWTQLQKLQISASGFEGPIPPSISSLTNLTELRISDLNGGVSQFPFLRNMKDLERLMLRSCNIYGEVPAFLSDLPKLRIIDLSFNRLVGISRRFTSTHLEKM</sequence>
<dbReference type="PANTHER" id="PTHR48006">
    <property type="entry name" value="LEUCINE-RICH REPEAT-CONTAINING PROTEIN DDB_G0281931-RELATED"/>
    <property type="match status" value="1"/>
</dbReference>
<dbReference type="InterPro" id="IPR032675">
    <property type="entry name" value="LRR_dom_sf"/>
</dbReference>
<dbReference type="Proteomes" id="UP000323506">
    <property type="component" value="Chromosome A06"/>
</dbReference>
<accession>A0A5D2G7L3</accession>
<dbReference type="SUPFAM" id="SSF52058">
    <property type="entry name" value="L domain-like"/>
    <property type="match status" value="1"/>
</dbReference>
<keyword evidence="3" id="KW-1185">Reference proteome</keyword>
<evidence type="ECO:0000256" key="1">
    <source>
        <dbReference type="ARBA" id="ARBA00004479"/>
    </source>
</evidence>
<name>A0A5D2G7L3_GOSDA</name>
<evidence type="ECO:0000313" key="2">
    <source>
        <dbReference type="EMBL" id="TYH13680.1"/>
    </source>
</evidence>
<evidence type="ECO:0008006" key="4">
    <source>
        <dbReference type="Google" id="ProtNLM"/>
    </source>
</evidence>
<evidence type="ECO:0000313" key="3">
    <source>
        <dbReference type="Proteomes" id="UP000323506"/>
    </source>
</evidence>
<dbReference type="EMBL" id="CM017693">
    <property type="protein sequence ID" value="TYH13680.1"/>
    <property type="molecule type" value="Genomic_DNA"/>
</dbReference>
<dbReference type="GO" id="GO:0016020">
    <property type="term" value="C:membrane"/>
    <property type="evidence" value="ECO:0007669"/>
    <property type="project" value="UniProtKB-SubCell"/>
</dbReference>
<dbReference type="AlphaFoldDB" id="A0A5D2G7L3"/>
<dbReference type="InterPro" id="IPR051824">
    <property type="entry name" value="LRR_Rcpt-Like_S/T_Kinase"/>
</dbReference>
<dbReference type="InterPro" id="IPR001611">
    <property type="entry name" value="Leu-rich_rpt"/>
</dbReference>
<proteinExistence type="predicted"/>
<reference evidence="2 3" key="1">
    <citation type="submission" date="2019-06" db="EMBL/GenBank/DDBJ databases">
        <title>WGS assembly of Gossypium darwinii.</title>
        <authorList>
            <person name="Chen Z.J."/>
            <person name="Sreedasyam A."/>
            <person name="Ando A."/>
            <person name="Song Q."/>
            <person name="De L."/>
            <person name="Hulse-Kemp A."/>
            <person name="Ding M."/>
            <person name="Ye W."/>
            <person name="Kirkbride R."/>
            <person name="Jenkins J."/>
            <person name="Plott C."/>
            <person name="Lovell J."/>
            <person name="Lin Y.-M."/>
            <person name="Vaughn R."/>
            <person name="Liu B."/>
            <person name="Li W."/>
            <person name="Simpson S."/>
            <person name="Scheffler B."/>
            <person name="Saski C."/>
            <person name="Grover C."/>
            <person name="Hu G."/>
            <person name="Conover J."/>
            <person name="Carlson J."/>
            <person name="Shu S."/>
            <person name="Boston L."/>
            <person name="Williams M."/>
            <person name="Peterson D."/>
            <person name="Mcgee K."/>
            <person name="Jones D."/>
            <person name="Wendel J."/>
            <person name="Stelly D."/>
            <person name="Grimwood J."/>
            <person name="Schmutz J."/>
        </authorList>
    </citation>
    <scope>NUCLEOTIDE SEQUENCE [LARGE SCALE GENOMIC DNA]</scope>
    <source>
        <strain evidence="2">1808015.09</strain>
    </source>
</reference>
<dbReference type="Pfam" id="PF00560">
    <property type="entry name" value="LRR_1"/>
    <property type="match status" value="1"/>
</dbReference>
<comment type="subcellular location">
    <subcellularLocation>
        <location evidence="1">Membrane</location>
        <topology evidence="1">Single-pass type I membrane protein</topology>
    </subcellularLocation>
</comment>
<dbReference type="Gene3D" id="3.80.10.10">
    <property type="entry name" value="Ribonuclease Inhibitor"/>
    <property type="match status" value="2"/>
</dbReference>